<keyword evidence="2" id="KW-1185">Reference proteome</keyword>
<dbReference type="Proteomes" id="UP000716291">
    <property type="component" value="Unassembled WGS sequence"/>
</dbReference>
<dbReference type="AlphaFoldDB" id="A0A9P6WTP5"/>
<evidence type="ECO:0000313" key="2">
    <source>
        <dbReference type="Proteomes" id="UP000716291"/>
    </source>
</evidence>
<reference evidence="1" key="1">
    <citation type="journal article" date="2020" name="Microb. Genom.">
        <title>Genetic diversity of clinical and environmental Mucorales isolates obtained from an investigation of mucormycosis cases among solid organ transplant recipients.</title>
        <authorList>
            <person name="Nguyen M.H."/>
            <person name="Kaul D."/>
            <person name="Muto C."/>
            <person name="Cheng S.J."/>
            <person name="Richter R.A."/>
            <person name="Bruno V.M."/>
            <person name="Liu G."/>
            <person name="Beyhan S."/>
            <person name="Sundermann A.J."/>
            <person name="Mounaud S."/>
            <person name="Pasculle A.W."/>
            <person name="Nierman W.C."/>
            <person name="Driscoll E."/>
            <person name="Cumbie R."/>
            <person name="Clancy C.J."/>
            <person name="Dupont C.L."/>
        </authorList>
    </citation>
    <scope>NUCLEOTIDE SEQUENCE</scope>
    <source>
        <strain evidence="1">GL11</strain>
    </source>
</reference>
<dbReference type="EMBL" id="JAANQT010007951">
    <property type="protein sequence ID" value="KAG1284264.1"/>
    <property type="molecule type" value="Genomic_DNA"/>
</dbReference>
<comment type="caution">
    <text evidence="1">The sequence shown here is derived from an EMBL/GenBank/DDBJ whole genome shotgun (WGS) entry which is preliminary data.</text>
</comment>
<accession>A0A9P6WTP5</accession>
<protein>
    <submittedName>
        <fullName evidence="1">Uncharacterized protein</fullName>
    </submittedName>
</protein>
<evidence type="ECO:0000313" key="1">
    <source>
        <dbReference type="EMBL" id="KAG1284264.1"/>
    </source>
</evidence>
<sequence length="128" mass="13169">MVPPIAGIVAGAIARSRVAAGPWRVRRAPVVVGMVDERLGRAALVVIVELRAVVARIAYEPALHVGGRRVAVVAGGQFARVGVAADAIRPAVVAHASVVDVVDDDGVGVDIGDARHVHVRHGPVVPKP</sequence>
<proteinExistence type="predicted"/>
<gene>
    <name evidence="1" type="ORF">G6F64_014307</name>
</gene>
<organism evidence="1 2">
    <name type="scientific">Rhizopus oryzae</name>
    <name type="common">Mucormycosis agent</name>
    <name type="synonym">Rhizopus arrhizus var. delemar</name>
    <dbReference type="NCBI Taxonomy" id="64495"/>
    <lineage>
        <taxon>Eukaryota</taxon>
        <taxon>Fungi</taxon>
        <taxon>Fungi incertae sedis</taxon>
        <taxon>Mucoromycota</taxon>
        <taxon>Mucoromycotina</taxon>
        <taxon>Mucoromycetes</taxon>
        <taxon>Mucorales</taxon>
        <taxon>Mucorineae</taxon>
        <taxon>Rhizopodaceae</taxon>
        <taxon>Rhizopus</taxon>
    </lineage>
</organism>
<name>A0A9P6WTP5_RHIOR</name>